<dbReference type="GO" id="GO:0016301">
    <property type="term" value="F:kinase activity"/>
    <property type="evidence" value="ECO:0007669"/>
    <property type="project" value="UniProtKB-KW"/>
</dbReference>
<comment type="subcellular location">
    <subcellularLocation>
        <location evidence="1">Cell membrane</location>
        <topology evidence="1">Multi-pass membrane protein</topology>
    </subcellularLocation>
</comment>
<keyword evidence="8" id="KW-0418">Kinase</keyword>
<keyword evidence="9 12" id="KW-1133">Transmembrane helix</keyword>
<evidence type="ECO:0000256" key="12">
    <source>
        <dbReference type="SAM" id="Phobius"/>
    </source>
</evidence>
<dbReference type="Pfam" id="PF00358">
    <property type="entry name" value="PTS_EIIA_1"/>
    <property type="match status" value="1"/>
</dbReference>
<feature type="transmembrane region" description="Helical" evidence="12">
    <location>
        <begin position="248"/>
        <end position="280"/>
    </location>
</feature>
<dbReference type="InterPro" id="IPR011055">
    <property type="entry name" value="Dup_hybrid_motif"/>
</dbReference>
<dbReference type="InterPro" id="IPR013013">
    <property type="entry name" value="PTS_EIIC_1"/>
</dbReference>
<feature type="domain" description="PTS EIIA type-1" evidence="13">
    <location>
        <begin position="500"/>
        <end position="604"/>
    </location>
</feature>
<name>A0A1V4IWP3_9CLOT</name>
<keyword evidence="2" id="KW-0813">Transport</keyword>
<evidence type="ECO:0000256" key="4">
    <source>
        <dbReference type="ARBA" id="ARBA00022597"/>
    </source>
</evidence>
<evidence type="ECO:0000256" key="11">
    <source>
        <dbReference type="PROSITE-ProRule" id="PRU00421"/>
    </source>
</evidence>
<evidence type="ECO:0000313" key="16">
    <source>
        <dbReference type="EMBL" id="OPJ64240.1"/>
    </source>
</evidence>
<keyword evidence="3" id="KW-1003">Cell membrane</keyword>
<dbReference type="GO" id="GO:0009401">
    <property type="term" value="P:phosphoenolpyruvate-dependent sugar phosphotransferase system"/>
    <property type="evidence" value="ECO:0007669"/>
    <property type="project" value="UniProtKB-KW"/>
</dbReference>
<feature type="transmembrane region" description="Helical" evidence="12">
    <location>
        <begin position="383"/>
        <end position="407"/>
    </location>
</feature>
<accession>A0A1V4IWP3</accession>
<dbReference type="SUPFAM" id="SSF55604">
    <property type="entry name" value="Glucose permease domain IIB"/>
    <property type="match status" value="1"/>
</dbReference>
<evidence type="ECO:0000256" key="8">
    <source>
        <dbReference type="ARBA" id="ARBA00022777"/>
    </source>
</evidence>
<dbReference type="InterPro" id="IPR036878">
    <property type="entry name" value="Glu_permease_IIB"/>
</dbReference>
<dbReference type="Proteomes" id="UP000191056">
    <property type="component" value="Unassembled WGS sequence"/>
</dbReference>
<evidence type="ECO:0000256" key="2">
    <source>
        <dbReference type="ARBA" id="ARBA00022448"/>
    </source>
</evidence>
<dbReference type="Gene3D" id="3.30.1360.60">
    <property type="entry name" value="Glucose permease domain IIB"/>
    <property type="match status" value="1"/>
</dbReference>
<dbReference type="InterPro" id="IPR001996">
    <property type="entry name" value="PTS_IIB_1"/>
</dbReference>
<dbReference type="GO" id="GO:0005886">
    <property type="term" value="C:plasma membrane"/>
    <property type="evidence" value="ECO:0007669"/>
    <property type="project" value="UniProtKB-SubCell"/>
</dbReference>
<dbReference type="CDD" id="cd00212">
    <property type="entry name" value="PTS_IIB_glc"/>
    <property type="match status" value="1"/>
</dbReference>
<keyword evidence="5" id="KW-0808">Transferase</keyword>
<evidence type="ECO:0000256" key="7">
    <source>
        <dbReference type="ARBA" id="ARBA00022692"/>
    </source>
</evidence>
<feature type="transmembrane region" description="Helical" evidence="12">
    <location>
        <begin position="140"/>
        <end position="160"/>
    </location>
</feature>
<dbReference type="GO" id="GO:0015771">
    <property type="term" value="P:trehalose transport"/>
    <property type="evidence" value="ECO:0007669"/>
    <property type="project" value="TreeGrafter"/>
</dbReference>
<dbReference type="FunFam" id="3.30.1360.60:FF:000001">
    <property type="entry name" value="PTS system glucose-specific IIBC component PtsG"/>
    <property type="match status" value="1"/>
</dbReference>
<dbReference type="InterPro" id="IPR050558">
    <property type="entry name" value="PTS_Sugar-Specific_Components"/>
</dbReference>
<dbReference type="PROSITE" id="PS51093">
    <property type="entry name" value="PTS_EIIA_TYPE_1"/>
    <property type="match status" value="1"/>
</dbReference>
<proteinExistence type="predicted"/>
<dbReference type="Pfam" id="PF02378">
    <property type="entry name" value="PTS_EIIC"/>
    <property type="match status" value="1"/>
</dbReference>
<evidence type="ECO:0000256" key="5">
    <source>
        <dbReference type="ARBA" id="ARBA00022679"/>
    </source>
</evidence>
<dbReference type="PROSITE" id="PS00371">
    <property type="entry name" value="PTS_EIIA_TYPE_1_HIS"/>
    <property type="match status" value="1"/>
</dbReference>
<evidence type="ECO:0000259" key="13">
    <source>
        <dbReference type="PROSITE" id="PS51093"/>
    </source>
</evidence>
<dbReference type="PANTHER" id="PTHR30175">
    <property type="entry name" value="PHOSPHOTRANSFERASE SYSTEM TRANSPORT PROTEIN"/>
    <property type="match status" value="1"/>
</dbReference>
<organism evidence="16 17">
    <name type="scientific">Clostridium chromiireducens</name>
    <dbReference type="NCBI Taxonomy" id="225345"/>
    <lineage>
        <taxon>Bacteria</taxon>
        <taxon>Bacillati</taxon>
        <taxon>Bacillota</taxon>
        <taxon>Clostridia</taxon>
        <taxon>Eubacteriales</taxon>
        <taxon>Clostridiaceae</taxon>
        <taxon>Clostridium</taxon>
    </lineage>
</organism>
<dbReference type="InterPro" id="IPR003352">
    <property type="entry name" value="PTS_EIIC"/>
</dbReference>
<keyword evidence="7 12" id="KW-0812">Transmembrane</keyword>
<dbReference type="InterPro" id="IPR001127">
    <property type="entry name" value="PTS_EIIA_1_perm"/>
</dbReference>
<feature type="transmembrane region" description="Helical" evidence="12">
    <location>
        <begin position="111"/>
        <end position="134"/>
    </location>
</feature>
<dbReference type="EMBL" id="MZGT01000013">
    <property type="protein sequence ID" value="OPJ64240.1"/>
    <property type="molecule type" value="Genomic_DNA"/>
</dbReference>
<dbReference type="Pfam" id="PF00367">
    <property type="entry name" value="PTS_EIIB"/>
    <property type="match status" value="1"/>
</dbReference>
<reference evidence="16 17" key="1">
    <citation type="submission" date="2017-03" db="EMBL/GenBank/DDBJ databases">
        <title>Genome sequence of Clostridium chromiireducens DSM 23318.</title>
        <authorList>
            <person name="Poehlein A."/>
            <person name="Daniel R."/>
        </authorList>
    </citation>
    <scope>NUCLEOTIDE SEQUENCE [LARGE SCALE GENOMIC DNA]</scope>
    <source>
        <strain evidence="16 17">DSM 23318</strain>
    </source>
</reference>
<sequence>MDYKQLSKDIIKNVGGVENVSSLTHCATRLRFNLKDDSKAATDILKNTKGVMGVVNKGGQYQVIIGSDVANVYAEINKIASFDNDSSSEVKDDKGPVVKVLDTIAGIFTPIIPAITGAGMLKAVMALLVTFKVIGAQSQVYSVLNFMADAAFYFLPFLIANSAAKKFKCNPYMAMSIAAVILHPNFVSMVGAAKKSGEGIYFLGLPITLASYSSSVIPIILGVWFMSFVEPIADRVSPNAIKFFTKPLLTLLTTGLVTLIVLGPIGIICGNGISGAIAFLNTYARWLVPFIVGTFSPLLVMTGMHYGLIPIGINNLATAGFDTVVGPGMLGSNIAQGGAALAVALKTKNSQLKQLASSAGITAVCGITEPAMYGVTLKLKRPLIAVMIGGGASGLFLGLTGVGRYTSGSPGLLALPGYIGTDGFKNIMLACIGAAIAFVVSFIATLIIGFEDIIEAKENDSETAGTNAAEIAVDENDTIQDSIVYSPIEGKVVSLSEVNDPMFSEKMMGEGIAIIPKEGRVVSPVNGTVSAVFDTKHAIGITSNEGAEILIHIGLDTVKLGGKFFGANVKVGDKIEIGDLLVEFNVEEIKNAGYDVITPVIITNTLKYGEISFAASKDANIKEKDQLINLIK</sequence>
<dbReference type="PROSITE" id="PS51103">
    <property type="entry name" value="PTS_EIIC_TYPE_1"/>
    <property type="match status" value="1"/>
</dbReference>
<dbReference type="GO" id="GO:0090589">
    <property type="term" value="F:protein-phosphocysteine-trehalose phosphotransferase system transporter activity"/>
    <property type="evidence" value="ECO:0007669"/>
    <property type="project" value="TreeGrafter"/>
</dbReference>
<dbReference type="OrthoDB" id="92465at2"/>
<keyword evidence="6" id="KW-0598">Phosphotransferase system</keyword>
<dbReference type="PROSITE" id="PS01035">
    <property type="entry name" value="PTS_EIIB_TYPE_1_CYS"/>
    <property type="match status" value="1"/>
</dbReference>
<dbReference type="FunFam" id="2.70.70.10:FF:000001">
    <property type="entry name" value="PTS system glucose-specific IIA component"/>
    <property type="match status" value="1"/>
</dbReference>
<dbReference type="RefSeq" id="WP_079438797.1">
    <property type="nucleotide sequence ID" value="NZ_MZGT01000013.1"/>
</dbReference>
<dbReference type="SUPFAM" id="SSF51261">
    <property type="entry name" value="Duplicated hybrid motif"/>
    <property type="match status" value="1"/>
</dbReference>
<keyword evidence="4" id="KW-0762">Sugar transport</keyword>
<evidence type="ECO:0000256" key="3">
    <source>
        <dbReference type="ARBA" id="ARBA00022475"/>
    </source>
</evidence>
<dbReference type="Gene3D" id="2.70.70.10">
    <property type="entry name" value="Glucose Permease (Domain IIA)"/>
    <property type="match status" value="1"/>
</dbReference>
<feature type="transmembrane region" description="Helical" evidence="12">
    <location>
        <begin position="199"/>
        <end position="227"/>
    </location>
</feature>
<evidence type="ECO:0000259" key="15">
    <source>
        <dbReference type="PROSITE" id="PS51103"/>
    </source>
</evidence>
<feature type="transmembrane region" description="Helical" evidence="12">
    <location>
        <begin position="427"/>
        <end position="450"/>
    </location>
</feature>
<dbReference type="InterPro" id="IPR018113">
    <property type="entry name" value="PTrfase_EIIB_Cys"/>
</dbReference>
<dbReference type="PROSITE" id="PS51098">
    <property type="entry name" value="PTS_EIIB_TYPE_1"/>
    <property type="match status" value="1"/>
</dbReference>
<evidence type="ECO:0000256" key="9">
    <source>
        <dbReference type="ARBA" id="ARBA00022989"/>
    </source>
</evidence>
<feature type="active site" description="Phosphocysteine intermediate; for EIIB activity" evidence="11">
    <location>
        <position position="26"/>
    </location>
</feature>
<protein>
    <submittedName>
        <fullName evidence="16">PTS system beta-glucoside-specific EIIBCA component</fullName>
    </submittedName>
</protein>
<evidence type="ECO:0000256" key="10">
    <source>
        <dbReference type="ARBA" id="ARBA00023136"/>
    </source>
</evidence>
<dbReference type="PANTHER" id="PTHR30175:SF1">
    <property type="entry name" value="PTS SYSTEM ARBUTIN-, CELLOBIOSE-, AND SALICIN-SPECIFIC EIIBC COMPONENT-RELATED"/>
    <property type="match status" value="1"/>
</dbReference>
<evidence type="ECO:0000256" key="6">
    <source>
        <dbReference type="ARBA" id="ARBA00022683"/>
    </source>
</evidence>
<dbReference type="NCBIfam" id="TIGR01995">
    <property type="entry name" value="PTS-II-ABC-beta"/>
    <property type="match status" value="1"/>
</dbReference>
<feature type="domain" description="PTS EIIC type-1" evidence="15">
    <location>
        <begin position="102"/>
        <end position="460"/>
    </location>
</feature>
<evidence type="ECO:0000313" key="17">
    <source>
        <dbReference type="Proteomes" id="UP000191056"/>
    </source>
</evidence>
<feature type="transmembrane region" description="Helical" evidence="12">
    <location>
        <begin position="172"/>
        <end position="193"/>
    </location>
</feature>
<keyword evidence="10 12" id="KW-0472">Membrane</keyword>
<dbReference type="GO" id="GO:0008982">
    <property type="term" value="F:protein-N(PI)-phosphohistidine-sugar phosphotransferase activity"/>
    <property type="evidence" value="ECO:0007669"/>
    <property type="project" value="InterPro"/>
</dbReference>
<dbReference type="AlphaFoldDB" id="A0A1V4IWP3"/>
<dbReference type="InterPro" id="IPR011297">
    <property type="entry name" value="PTS_IIABC_b_glu"/>
</dbReference>
<gene>
    <name evidence="16" type="primary">bglF_1</name>
    <name evidence="16" type="ORF">CLCHR_12110</name>
</gene>
<feature type="transmembrane region" description="Helical" evidence="12">
    <location>
        <begin position="286"/>
        <end position="308"/>
    </location>
</feature>
<dbReference type="STRING" id="225345.CLCHR_12110"/>
<dbReference type="NCBIfam" id="TIGR00830">
    <property type="entry name" value="PTBA"/>
    <property type="match status" value="1"/>
</dbReference>
<evidence type="ECO:0000259" key="14">
    <source>
        <dbReference type="PROSITE" id="PS51098"/>
    </source>
</evidence>
<keyword evidence="17" id="KW-1185">Reference proteome</keyword>
<comment type="caution">
    <text evidence="16">The sequence shown here is derived from an EMBL/GenBank/DDBJ whole genome shotgun (WGS) entry which is preliminary data.</text>
</comment>
<feature type="domain" description="PTS EIIB type-1" evidence="14">
    <location>
        <begin position="4"/>
        <end position="86"/>
    </location>
</feature>
<evidence type="ECO:0000256" key="1">
    <source>
        <dbReference type="ARBA" id="ARBA00004651"/>
    </source>
</evidence>